<reference evidence="2 3" key="1">
    <citation type="journal article" date="2019" name="Commun. Biol.">
        <title>The bagworm genome reveals a unique fibroin gene that provides high tensile strength.</title>
        <authorList>
            <person name="Kono N."/>
            <person name="Nakamura H."/>
            <person name="Ohtoshi R."/>
            <person name="Tomita M."/>
            <person name="Numata K."/>
            <person name="Arakawa K."/>
        </authorList>
    </citation>
    <scope>NUCLEOTIDE SEQUENCE [LARGE SCALE GENOMIC DNA]</scope>
</reference>
<feature type="compositionally biased region" description="Basic and acidic residues" evidence="1">
    <location>
        <begin position="120"/>
        <end position="131"/>
    </location>
</feature>
<dbReference type="AlphaFoldDB" id="A0A4C1XPV9"/>
<keyword evidence="3" id="KW-1185">Reference proteome</keyword>
<protein>
    <submittedName>
        <fullName evidence="2">Uncharacterized protein</fullName>
    </submittedName>
</protein>
<accession>A0A4C1XPV9</accession>
<evidence type="ECO:0000313" key="3">
    <source>
        <dbReference type="Proteomes" id="UP000299102"/>
    </source>
</evidence>
<evidence type="ECO:0000256" key="1">
    <source>
        <dbReference type="SAM" id="MobiDB-lite"/>
    </source>
</evidence>
<evidence type="ECO:0000313" key="2">
    <source>
        <dbReference type="EMBL" id="GBP65966.1"/>
    </source>
</evidence>
<sequence>MRKRLRDSLLTRFDGAVYYGVHFDYIYMPLYSVATRGHGKRRHANDPFYPAPIDSCPYASFNLSIVHLNLELATPERVRIFSENGVLLELLEKLSILKCQTQNLHSIPNHCKRVLSTRQSQDKTRGPRDSARGSSQTNEGCKFTSPPPGHGANPMPGARYTPLPQSPQDSTTASPYPFLAD</sequence>
<feature type="region of interest" description="Disordered" evidence="1">
    <location>
        <begin position="115"/>
        <end position="181"/>
    </location>
</feature>
<name>A0A4C1XPV9_EUMVA</name>
<proteinExistence type="predicted"/>
<dbReference type="EMBL" id="BGZK01000944">
    <property type="protein sequence ID" value="GBP65966.1"/>
    <property type="molecule type" value="Genomic_DNA"/>
</dbReference>
<organism evidence="2 3">
    <name type="scientific">Eumeta variegata</name>
    <name type="common">Bagworm moth</name>
    <name type="synonym">Eumeta japonica</name>
    <dbReference type="NCBI Taxonomy" id="151549"/>
    <lineage>
        <taxon>Eukaryota</taxon>
        <taxon>Metazoa</taxon>
        <taxon>Ecdysozoa</taxon>
        <taxon>Arthropoda</taxon>
        <taxon>Hexapoda</taxon>
        <taxon>Insecta</taxon>
        <taxon>Pterygota</taxon>
        <taxon>Neoptera</taxon>
        <taxon>Endopterygota</taxon>
        <taxon>Lepidoptera</taxon>
        <taxon>Glossata</taxon>
        <taxon>Ditrysia</taxon>
        <taxon>Tineoidea</taxon>
        <taxon>Psychidae</taxon>
        <taxon>Oiketicinae</taxon>
        <taxon>Eumeta</taxon>
    </lineage>
</organism>
<comment type="caution">
    <text evidence="2">The sequence shown here is derived from an EMBL/GenBank/DDBJ whole genome shotgun (WGS) entry which is preliminary data.</text>
</comment>
<dbReference type="Proteomes" id="UP000299102">
    <property type="component" value="Unassembled WGS sequence"/>
</dbReference>
<gene>
    <name evidence="2" type="ORF">EVAR_45886_1</name>
</gene>